<reference evidence="3 4" key="1">
    <citation type="submission" date="2020-10" db="EMBL/GenBank/DDBJ databases">
        <title>The Coptis chinensis genome and diversification of protoberbering-type alkaloids.</title>
        <authorList>
            <person name="Wang B."/>
            <person name="Shu S."/>
            <person name="Song C."/>
            <person name="Liu Y."/>
        </authorList>
    </citation>
    <scope>NUCLEOTIDE SEQUENCE [LARGE SCALE GENOMIC DNA]</scope>
    <source>
        <strain evidence="3">HL-2020</strain>
        <tissue evidence="3">Leaf</tissue>
    </source>
</reference>
<dbReference type="InterPro" id="IPR014810">
    <property type="entry name" value="Fcf2_C"/>
</dbReference>
<comment type="caution">
    <text evidence="3">The sequence shown here is derived from an EMBL/GenBank/DDBJ whole genome shotgun (WGS) entry which is preliminary data.</text>
</comment>
<evidence type="ECO:0000313" key="3">
    <source>
        <dbReference type="EMBL" id="KAF9612748.1"/>
    </source>
</evidence>
<feature type="compositionally biased region" description="Basic residues" evidence="1">
    <location>
        <begin position="123"/>
        <end position="137"/>
    </location>
</feature>
<feature type="domain" description="Fcf2 pre-rRNA processing C-terminal" evidence="2">
    <location>
        <begin position="72"/>
        <end position="101"/>
    </location>
</feature>
<dbReference type="AlphaFoldDB" id="A0A835IBC9"/>
<evidence type="ECO:0000256" key="1">
    <source>
        <dbReference type="SAM" id="MobiDB-lite"/>
    </source>
</evidence>
<dbReference type="EMBL" id="JADFTS010000003">
    <property type="protein sequence ID" value="KAF9612748.1"/>
    <property type="molecule type" value="Genomic_DNA"/>
</dbReference>
<accession>A0A835IBC9</accession>
<gene>
    <name evidence="3" type="ORF">IFM89_003758</name>
</gene>
<dbReference type="Proteomes" id="UP000631114">
    <property type="component" value="Unassembled WGS sequence"/>
</dbReference>
<dbReference type="OrthoDB" id="427886at2759"/>
<evidence type="ECO:0000313" key="4">
    <source>
        <dbReference type="Proteomes" id="UP000631114"/>
    </source>
</evidence>
<organism evidence="3 4">
    <name type="scientific">Coptis chinensis</name>
    <dbReference type="NCBI Taxonomy" id="261450"/>
    <lineage>
        <taxon>Eukaryota</taxon>
        <taxon>Viridiplantae</taxon>
        <taxon>Streptophyta</taxon>
        <taxon>Embryophyta</taxon>
        <taxon>Tracheophyta</taxon>
        <taxon>Spermatophyta</taxon>
        <taxon>Magnoliopsida</taxon>
        <taxon>Ranunculales</taxon>
        <taxon>Ranunculaceae</taxon>
        <taxon>Coptidoideae</taxon>
        <taxon>Coptis</taxon>
    </lineage>
</organism>
<sequence length="137" mass="15995">MLEGASTIGLTWEPKIPILTSRTIASGSRKLESSPQNLVWKPDSKLIDGLFVPPNDPRKLNKLIRKQQKDTIQLLRSALDPKRHYKKSDSKSKTLPKYFQAKNRKIREIEEQKRPAGVEKWKNKGRQSWKRAKDRRH</sequence>
<proteinExistence type="predicted"/>
<name>A0A835IBC9_9MAGN</name>
<feature type="compositionally biased region" description="Basic and acidic residues" evidence="1">
    <location>
        <begin position="79"/>
        <end position="92"/>
    </location>
</feature>
<protein>
    <recommendedName>
        <fullName evidence="2">Fcf2 pre-rRNA processing C-terminal domain-containing protein</fullName>
    </recommendedName>
</protein>
<dbReference type="Pfam" id="PF08698">
    <property type="entry name" value="Fcf2"/>
    <property type="match status" value="1"/>
</dbReference>
<evidence type="ECO:0000259" key="2">
    <source>
        <dbReference type="Pfam" id="PF08698"/>
    </source>
</evidence>
<keyword evidence="4" id="KW-1185">Reference proteome</keyword>
<feature type="region of interest" description="Disordered" evidence="1">
    <location>
        <begin position="77"/>
        <end position="137"/>
    </location>
</feature>
<feature type="compositionally biased region" description="Basic and acidic residues" evidence="1">
    <location>
        <begin position="106"/>
        <end position="122"/>
    </location>
</feature>